<dbReference type="Gene3D" id="3.40.50.150">
    <property type="entry name" value="Vaccinia Virus protein VP39"/>
    <property type="match status" value="1"/>
</dbReference>
<sequence length="313" mass="35323">MSATSVVTTQMSKGKVKLSGAQETLLLTLFARAKDAESPNPILHDQYALEIVNLIRDQGYDFDRTSPGLLDQRSFSAPVAVRGRMLDICTEKFLQRHKGPATVLHLACGMDSRCHRVKWQGEGRVWIDCDREEVVELRRQVMRDPDVGGGAGGGKGGAGGEYRLIHPDIHDDDWLRDAGIPTDRPVLVVFEGLTMYLTRDEMYGLAQRIVNFFRRHGVRGEMRFDAIGSVAYYGINYVLNAPFKRMGTRFHWCMDDPRTLEKNVSGLKFKDRIFWTPELFRFGAIGLILGFLTWFVDLFAMAGILGAGYGYEF</sequence>
<organism evidence="4 5">
    <name type="scientific">Colletotrichum spinosum</name>
    <dbReference type="NCBI Taxonomy" id="1347390"/>
    <lineage>
        <taxon>Eukaryota</taxon>
        <taxon>Fungi</taxon>
        <taxon>Dikarya</taxon>
        <taxon>Ascomycota</taxon>
        <taxon>Pezizomycotina</taxon>
        <taxon>Sordariomycetes</taxon>
        <taxon>Hypocreomycetidae</taxon>
        <taxon>Glomerellales</taxon>
        <taxon>Glomerellaceae</taxon>
        <taxon>Colletotrichum</taxon>
        <taxon>Colletotrichum orbiculare species complex</taxon>
    </lineage>
</organism>
<evidence type="ECO:0000313" key="5">
    <source>
        <dbReference type="Proteomes" id="UP000295083"/>
    </source>
</evidence>
<dbReference type="EMBL" id="QAPG01000084">
    <property type="protein sequence ID" value="TDZ32193.1"/>
    <property type="molecule type" value="Genomic_DNA"/>
</dbReference>
<dbReference type="Proteomes" id="UP000295083">
    <property type="component" value="Unassembled WGS sequence"/>
</dbReference>
<dbReference type="GO" id="GO:0008168">
    <property type="term" value="F:methyltransferase activity"/>
    <property type="evidence" value="ECO:0007669"/>
    <property type="project" value="UniProtKB-KW"/>
</dbReference>
<dbReference type="AlphaFoldDB" id="A0A4R8QE71"/>
<keyword evidence="5" id="KW-1185">Reference proteome</keyword>
<dbReference type="PANTHER" id="PTHR43619:SF2">
    <property type="entry name" value="S-ADENOSYL-L-METHIONINE-DEPENDENT METHYLTRANSFERASES SUPERFAMILY PROTEIN"/>
    <property type="match status" value="1"/>
</dbReference>
<dbReference type="SUPFAM" id="SSF53335">
    <property type="entry name" value="S-adenosyl-L-methionine-dependent methyltransferases"/>
    <property type="match status" value="1"/>
</dbReference>
<accession>A0A4R8QE71</accession>
<dbReference type="InterPro" id="IPR007213">
    <property type="entry name" value="Ppm1/Ppm2/Tcmp"/>
</dbReference>
<keyword evidence="1 4" id="KW-0489">Methyltransferase</keyword>
<dbReference type="InterPro" id="IPR029063">
    <property type="entry name" value="SAM-dependent_MTases_sf"/>
</dbReference>
<evidence type="ECO:0000313" key="4">
    <source>
        <dbReference type="EMBL" id="TDZ32193.1"/>
    </source>
</evidence>
<feature type="transmembrane region" description="Helical" evidence="3">
    <location>
        <begin position="279"/>
        <end position="311"/>
    </location>
</feature>
<keyword evidence="2 4" id="KW-0808">Transferase</keyword>
<evidence type="ECO:0000256" key="2">
    <source>
        <dbReference type="ARBA" id="ARBA00022679"/>
    </source>
</evidence>
<protein>
    <submittedName>
        <fullName evidence="4">Tetracenomycin polyketide synthesis O-methyltransferase TcmP</fullName>
    </submittedName>
</protein>
<keyword evidence="3" id="KW-0812">Transmembrane</keyword>
<dbReference type="PANTHER" id="PTHR43619">
    <property type="entry name" value="S-ADENOSYL-L-METHIONINE-DEPENDENT METHYLTRANSFERASE YKTD-RELATED"/>
    <property type="match status" value="1"/>
</dbReference>
<keyword evidence="3" id="KW-0472">Membrane</keyword>
<evidence type="ECO:0000256" key="3">
    <source>
        <dbReference type="SAM" id="Phobius"/>
    </source>
</evidence>
<name>A0A4R8QE71_9PEZI</name>
<comment type="caution">
    <text evidence="4">The sequence shown here is derived from an EMBL/GenBank/DDBJ whole genome shotgun (WGS) entry which is preliminary data.</text>
</comment>
<evidence type="ECO:0000256" key="1">
    <source>
        <dbReference type="ARBA" id="ARBA00022603"/>
    </source>
</evidence>
<dbReference type="Pfam" id="PF04072">
    <property type="entry name" value="LCM"/>
    <property type="match status" value="1"/>
</dbReference>
<proteinExistence type="predicted"/>
<dbReference type="GO" id="GO:0032259">
    <property type="term" value="P:methylation"/>
    <property type="evidence" value="ECO:0007669"/>
    <property type="project" value="UniProtKB-KW"/>
</dbReference>
<gene>
    <name evidence="4" type="primary">tcmP</name>
    <name evidence="4" type="ORF">C8035_v000757</name>
</gene>
<reference evidence="4 5" key="1">
    <citation type="submission" date="2018-11" db="EMBL/GenBank/DDBJ databases">
        <title>Genome sequence and assembly of Colletotrichum spinosum.</title>
        <authorList>
            <person name="Gan P."/>
            <person name="Shirasu K."/>
        </authorList>
    </citation>
    <scope>NUCLEOTIDE SEQUENCE [LARGE SCALE GENOMIC DNA]</scope>
    <source>
        <strain evidence="4 5">CBS 515.97</strain>
    </source>
</reference>
<keyword evidence="3" id="KW-1133">Transmembrane helix</keyword>